<protein>
    <recommendedName>
        <fullName evidence="3">YCII-related domain-containing protein</fullName>
    </recommendedName>
</protein>
<proteinExistence type="predicted"/>
<evidence type="ECO:0000313" key="1">
    <source>
        <dbReference type="EMBL" id="MCB5410031.1"/>
    </source>
</evidence>
<organism evidence="1 2">
    <name type="scientific">Pseudogemmobacter faecipullorum</name>
    <dbReference type="NCBI Taxonomy" id="2755041"/>
    <lineage>
        <taxon>Bacteria</taxon>
        <taxon>Pseudomonadati</taxon>
        <taxon>Pseudomonadota</taxon>
        <taxon>Alphaproteobacteria</taxon>
        <taxon>Rhodobacterales</taxon>
        <taxon>Paracoccaceae</taxon>
        <taxon>Pseudogemmobacter</taxon>
    </lineage>
</organism>
<dbReference type="RefSeq" id="WP_226934936.1">
    <property type="nucleotide sequence ID" value="NZ_JACDXX010000006.1"/>
</dbReference>
<comment type="caution">
    <text evidence="1">The sequence shown here is derived from an EMBL/GenBank/DDBJ whole genome shotgun (WGS) entry which is preliminary data.</text>
</comment>
<reference evidence="1 2" key="1">
    <citation type="submission" date="2020-07" db="EMBL/GenBank/DDBJ databases">
        <title>Pseudogemmobacter sp. nov., isolated from poultry manure in Taiwan.</title>
        <authorList>
            <person name="Lin S.-Y."/>
            <person name="Tang Y.-S."/>
            <person name="Young C.-C."/>
        </authorList>
    </citation>
    <scope>NUCLEOTIDE SEQUENCE [LARGE SCALE GENOMIC DNA]</scope>
    <source>
        <strain evidence="1 2">CC-YST710</strain>
    </source>
</reference>
<name>A0ABS8CKX7_9RHOB</name>
<evidence type="ECO:0000313" key="2">
    <source>
        <dbReference type="Proteomes" id="UP001198571"/>
    </source>
</evidence>
<accession>A0ABS8CKX7</accession>
<evidence type="ECO:0008006" key="3">
    <source>
        <dbReference type="Google" id="ProtNLM"/>
    </source>
</evidence>
<gene>
    <name evidence="1" type="ORF">H0485_08465</name>
</gene>
<keyword evidence="2" id="KW-1185">Reference proteome</keyword>
<dbReference type="Proteomes" id="UP001198571">
    <property type="component" value="Unassembled WGS sequence"/>
</dbReference>
<dbReference type="EMBL" id="JACDXX010000006">
    <property type="protein sequence ID" value="MCB5410031.1"/>
    <property type="molecule type" value="Genomic_DNA"/>
</dbReference>
<sequence>MPRFLAVYTLQPADRDRFRALPQEEQAALEARGVAEWGAWEARYADRILDPGGMSGKTTRVTREGIGPGENLWCGYLVVEAGDARAAAEMFVGHPHLTTFPGDGVDIMPLLT</sequence>